<dbReference type="InterPro" id="IPR006674">
    <property type="entry name" value="HD_domain"/>
</dbReference>
<protein>
    <submittedName>
        <fullName evidence="4">HD-GYP domain-containing protein</fullName>
    </submittedName>
</protein>
<dbReference type="SMART" id="SM00471">
    <property type="entry name" value="HDc"/>
    <property type="match status" value="1"/>
</dbReference>
<feature type="domain" description="HD" evidence="2">
    <location>
        <begin position="224"/>
        <end position="347"/>
    </location>
</feature>
<dbReference type="Pfam" id="PF13487">
    <property type="entry name" value="HD_5"/>
    <property type="match status" value="1"/>
</dbReference>
<evidence type="ECO:0000259" key="2">
    <source>
        <dbReference type="PROSITE" id="PS51831"/>
    </source>
</evidence>
<dbReference type="CDD" id="cd00077">
    <property type="entry name" value="HDc"/>
    <property type="match status" value="1"/>
</dbReference>
<dbReference type="PROSITE" id="PS51832">
    <property type="entry name" value="HD_GYP"/>
    <property type="match status" value="1"/>
</dbReference>
<gene>
    <name evidence="4" type="ORF">ENM28_04075</name>
</gene>
<dbReference type="NCBIfam" id="TIGR00277">
    <property type="entry name" value="HDIG"/>
    <property type="match status" value="1"/>
</dbReference>
<sequence length="402" mass="44949">MNARTWVLTAFLAVWGLGYLLGQYPPQGLWEVAFWAGVVFLLSLMDVPLPLAGRVTMGFVGALGASTVLFPNWAFVVGALGYWAPRPVWYKEVFNRLQLGVSAGTASYIYFSFPPPWSFPLAAAAYFLVNLLSVLLLFWGLGMDPKHLWRRQYRHFTLAYLGLSPLAFLVGELYRTLGVWSVLVVLVPVVYAWQMWRHQVRLLQAVNAVINSLVSLLEARDAYTARHSQRVAAIASDIARELGLSPEELELLEKAALLHDIGKVGVPDAVLGKASGLSREEWNLMRSHPLMGEALLSPLFAYLGGIGPGVRHHHERWDGRGYPDGLAGLEIPLLARIIAVADAYEAMTSDRPYRRGKSPEEALREIKDLSGIQFDPKVVAAFERVWSKDPSWKRRERFLTLV</sequence>
<keyword evidence="1" id="KW-0812">Transmembrane</keyword>
<evidence type="ECO:0000313" key="4">
    <source>
        <dbReference type="EMBL" id="HHM67885.1"/>
    </source>
</evidence>
<dbReference type="Gene3D" id="1.10.3210.10">
    <property type="entry name" value="Hypothetical protein af1432"/>
    <property type="match status" value="1"/>
</dbReference>
<feature type="transmembrane region" description="Helical" evidence="1">
    <location>
        <begin position="117"/>
        <end position="141"/>
    </location>
</feature>
<feature type="transmembrane region" description="Helical" evidence="1">
    <location>
        <begin position="177"/>
        <end position="193"/>
    </location>
</feature>
<proteinExistence type="predicted"/>
<accession>A0A7C5VFJ4</accession>
<keyword evidence="1" id="KW-0472">Membrane</keyword>
<dbReference type="SUPFAM" id="SSF109604">
    <property type="entry name" value="HD-domain/PDEase-like"/>
    <property type="match status" value="1"/>
</dbReference>
<dbReference type="InterPro" id="IPR006675">
    <property type="entry name" value="HDIG_dom"/>
</dbReference>
<dbReference type="EMBL" id="DRXE01000157">
    <property type="protein sequence ID" value="HHM67885.1"/>
    <property type="molecule type" value="Genomic_DNA"/>
</dbReference>
<dbReference type="PANTHER" id="PTHR45228">
    <property type="entry name" value="CYCLIC DI-GMP PHOSPHODIESTERASE TM_0186-RELATED"/>
    <property type="match status" value="1"/>
</dbReference>
<feature type="domain" description="HD-GYP" evidence="3">
    <location>
        <begin position="202"/>
        <end position="398"/>
    </location>
</feature>
<evidence type="ECO:0000256" key="1">
    <source>
        <dbReference type="SAM" id="Phobius"/>
    </source>
</evidence>
<name>A0A7C5VFJ4_9DEIN</name>
<feature type="transmembrane region" description="Helical" evidence="1">
    <location>
        <begin position="32"/>
        <end position="52"/>
    </location>
</feature>
<comment type="caution">
    <text evidence="4">The sequence shown here is derived from an EMBL/GenBank/DDBJ whole genome shotgun (WGS) entry which is preliminary data.</text>
</comment>
<keyword evidence="1" id="KW-1133">Transmembrane helix</keyword>
<organism evidence="4">
    <name type="scientific">Thermus caliditerrae</name>
    <dbReference type="NCBI Taxonomy" id="1330700"/>
    <lineage>
        <taxon>Bacteria</taxon>
        <taxon>Thermotogati</taxon>
        <taxon>Deinococcota</taxon>
        <taxon>Deinococci</taxon>
        <taxon>Thermales</taxon>
        <taxon>Thermaceae</taxon>
        <taxon>Thermus</taxon>
    </lineage>
</organism>
<dbReference type="InterPro" id="IPR052020">
    <property type="entry name" value="Cyclic_di-GMP/3'3'-cGAMP_PDE"/>
</dbReference>
<dbReference type="InterPro" id="IPR037522">
    <property type="entry name" value="HD_GYP_dom"/>
</dbReference>
<reference evidence="4" key="1">
    <citation type="journal article" date="2020" name="mSystems">
        <title>Genome- and Community-Level Interaction Insights into Carbon Utilization and Element Cycling Functions of Hydrothermarchaeota in Hydrothermal Sediment.</title>
        <authorList>
            <person name="Zhou Z."/>
            <person name="Liu Y."/>
            <person name="Xu W."/>
            <person name="Pan J."/>
            <person name="Luo Z.H."/>
            <person name="Li M."/>
        </authorList>
    </citation>
    <scope>NUCLEOTIDE SEQUENCE [LARGE SCALE GENOMIC DNA]</scope>
    <source>
        <strain evidence="4">SpSt-1071</strain>
    </source>
</reference>
<dbReference type="AlphaFoldDB" id="A0A7C5VFJ4"/>
<evidence type="ECO:0000259" key="3">
    <source>
        <dbReference type="PROSITE" id="PS51832"/>
    </source>
</evidence>
<dbReference type="PROSITE" id="PS51831">
    <property type="entry name" value="HD"/>
    <property type="match status" value="1"/>
</dbReference>
<feature type="transmembrane region" description="Helical" evidence="1">
    <location>
        <begin position="153"/>
        <end position="171"/>
    </location>
</feature>
<dbReference type="PANTHER" id="PTHR45228:SF4">
    <property type="entry name" value="LIPOPROTEIN"/>
    <property type="match status" value="1"/>
</dbReference>
<dbReference type="InterPro" id="IPR003607">
    <property type="entry name" value="HD/PDEase_dom"/>
</dbReference>
<feature type="transmembrane region" description="Helical" evidence="1">
    <location>
        <begin position="59"/>
        <end position="84"/>
    </location>
</feature>